<proteinExistence type="predicted"/>
<reference evidence="2 3" key="1">
    <citation type="submission" date="2019-05" db="EMBL/GenBank/DDBJ databases">
        <title>Another draft genome of Portunus trituberculatus and its Hox gene families provides insights of decapod evolution.</title>
        <authorList>
            <person name="Jeong J.-H."/>
            <person name="Song I."/>
            <person name="Kim S."/>
            <person name="Choi T."/>
            <person name="Kim D."/>
            <person name="Ryu S."/>
            <person name="Kim W."/>
        </authorList>
    </citation>
    <scope>NUCLEOTIDE SEQUENCE [LARGE SCALE GENOMIC DNA]</scope>
    <source>
        <tissue evidence="2">Muscle</tissue>
    </source>
</reference>
<sequence length="189" mass="21393">MFYFSRFSLFCPFFVLSFLCSSFLLCSFLSSSSKSFPFSLSFSCLPPSSRFVPLHLVFPLPFALSCSFLLVPFSFLLLLISPCLPQAATENLVEYTPVNDSDGLETSRLGLRFVVGPRHFPTGELRLNTPFPPLFQLISPLFLLLSPLPLEFFASPAGTNFTTQHCSHPTPTWFLFHLLFLFGQERKLR</sequence>
<dbReference type="AlphaFoldDB" id="A0A5B7G7P4"/>
<evidence type="ECO:0008006" key="4">
    <source>
        <dbReference type="Google" id="ProtNLM"/>
    </source>
</evidence>
<dbReference type="Proteomes" id="UP000324222">
    <property type="component" value="Unassembled WGS sequence"/>
</dbReference>
<keyword evidence="1" id="KW-0472">Membrane</keyword>
<evidence type="ECO:0000256" key="1">
    <source>
        <dbReference type="SAM" id="Phobius"/>
    </source>
</evidence>
<evidence type="ECO:0000313" key="3">
    <source>
        <dbReference type="Proteomes" id="UP000324222"/>
    </source>
</evidence>
<keyword evidence="3" id="KW-1185">Reference proteome</keyword>
<gene>
    <name evidence="2" type="ORF">E2C01_047122</name>
</gene>
<protein>
    <recommendedName>
        <fullName evidence="4">Transmembrane protein</fullName>
    </recommendedName>
</protein>
<dbReference type="EMBL" id="VSRR010011476">
    <property type="protein sequence ID" value="MPC53233.1"/>
    <property type="molecule type" value="Genomic_DNA"/>
</dbReference>
<keyword evidence="1" id="KW-0812">Transmembrane</keyword>
<keyword evidence="1" id="KW-1133">Transmembrane helix</keyword>
<accession>A0A5B7G7P4</accession>
<name>A0A5B7G7P4_PORTR</name>
<comment type="caution">
    <text evidence="2">The sequence shown here is derived from an EMBL/GenBank/DDBJ whole genome shotgun (WGS) entry which is preliminary data.</text>
</comment>
<organism evidence="2 3">
    <name type="scientific">Portunus trituberculatus</name>
    <name type="common">Swimming crab</name>
    <name type="synonym">Neptunus trituberculatus</name>
    <dbReference type="NCBI Taxonomy" id="210409"/>
    <lineage>
        <taxon>Eukaryota</taxon>
        <taxon>Metazoa</taxon>
        <taxon>Ecdysozoa</taxon>
        <taxon>Arthropoda</taxon>
        <taxon>Crustacea</taxon>
        <taxon>Multicrustacea</taxon>
        <taxon>Malacostraca</taxon>
        <taxon>Eumalacostraca</taxon>
        <taxon>Eucarida</taxon>
        <taxon>Decapoda</taxon>
        <taxon>Pleocyemata</taxon>
        <taxon>Brachyura</taxon>
        <taxon>Eubrachyura</taxon>
        <taxon>Portunoidea</taxon>
        <taxon>Portunidae</taxon>
        <taxon>Portuninae</taxon>
        <taxon>Portunus</taxon>
    </lineage>
</organism>
<dbReference type="OrthoDB" id="10015491at2759"/>
<feature type="transmembrane region" description="Helical" evidence="1">
    <location>
        <begin position="56"/>
        <end position="80"/>
    </location>
</feature>
<evidence type="ECO:0000313" key="2">
    <source>
        <dbReference type="EMBL" id="MPC53233.1"/>
    </source>
</evidence>